<keyword evidence="5" id="KW-0029">Amino-acid transport</keyword>
<dbReference type="GO" id="GO:0015418">
    <property type="term" value="F:ABC-type quaternary ammonium compound transporting activity"/>
    <property type="evidence" value="ECO:0007669"/>
    <property type="project" value="UniProtKB-EC"/>
</dbReference>
<dbReference type="InterPro" id="IPR027417">
    <property type="entry name" value="P-loop_NTPase"/>
</dbReference>
<dbReference type="FunFam" id="3.40.50.300:FF:000201">
    <property type="entry name" value="Glycine betaine/L-proline ABC transporter ATP-binding protein"/>
    <property type="match status" value="1"/>
</dbReference>
<dbReference type="Proteomes" id="UP000253570">
    <property type="component" value="Unassembled WGS sequence"/>
</dbReference>
<dbReference type="EMBL" id="QOQD01000003">
    <property type="protein sequence ID" value="RCL74181.1"/>
    <property type="molecule type" value="Genomic_DNA"/>
</dbReference>
<evidence type="ECO:0000256" key="2">
    <source>
        <dbReference type="ARBA" id="ARBA00022448"/>
    </source>
</evidence>
<comment type="similarity">
    <text evidence="1 9">Belongs to the ABC transporter superfamily.</text>
</comment>
<dbReference type="GO" id="GO:0005524">
    <property type="term" value="F:ATP binding"/>
    <property type="evidence" value="ECO:0007669"/>
    <property type="project" value="UniProtKB-UniRule"/>
</dbReference>
<sequence>MTSKPYIRLKNVSKVFGKDPQAIINLVLDNIDKTTLQNDYNHIIGLQNINIDIPKNKIQVFMGLSGSGKSTLIRHLNQLIRPTHGEIIINGVDVTKLSDKELMPFRRQNFAMVFQKFALLPHRTVLSNTYFGLQIKGIKGKELEDTAMYWIKKVGLEGFENYHPNQLSGGMQQRVGIARALANDAPIILMDEPFSALDPLIRIEMQDMLIELQKELKKTIIFITHDLDEALKLGDNIAILRDGKIIQSGTGQDIILNPHDSYITNFTAQVNRGRVVECEKIMNKLDKKKPSLLTIKKDMKLEEVARLMISKDVTEVDVISTKKTYLGTVTLNDVISSMINPIDEQ</sequence>
<keyword evidence="9" id="KW-0472">Membrane</keyword>
<dbReference type="GO" id="GO:0005886">
    <property type="term" value="C:plasma membrane"/>
    <property type="evidence" value="ECO:0007669"/>
    <property type="project" value="UniProtKB-SubCell"/>
</dbReference>
<dbReference type="AlphaFoldDB" id="A0A368DSJ4"/>
<dbReference type="PROSITE" id="PS50893">
    <property type="entry name" value="ABC_TRANSPORTER_2"/>
    <property type="match status" value="1"/>
</dbReference>
<keyword evidence="3 9" id="KW-0547">Nucleotide-binding</keyword>
<organism evidence="12 13">
    <name type="scientific">PS1 clade bacterium</name>
    <dbReference type="NCBI Taxonomy" id="2175152"/>
    <lineage>
        <taxon>Bacteria</taxon>
        <taxon>Pseudomonadati</taxon>
        <taxon>Pseudomonadota</taxon>
        <taxon>Alphaproteobacteria</taxon>
        <taxon>PS1 clade</taxon>
    </lineage>
</organism>
<gene>
    <name evidence="12" type="ORF">DBW71_01910</name>
</gene>
<dbReference type="InterPro" id="IPR046342">
    <property type="entry name" value="CBS_dom_sf"/>
</dbReference>
<dbReference type="InterPro" id="IPR017871">
    <property type="entry name" value="ABC_transporter-like_CS"/>
</dbReference>
<dbReference type="PROSITE" id="PS51371">
    <property type="entry name" value="CBS"/>
    <property type="match status" value="1"/>
</dbReference>
<keyword evidence="9" id="KW-0997">Cell inner membrane</keyword>
<dbReference type="EC" id="7.6.2.9" evidence="9"/>
<evidence type="ECO:0000259" key="11">
    <source>
        <dbReference type="PROSITE" id="PS51371"/>
    </source>
</evidence>
<comment type="subcellular location">
    <subcellularLocation>
        <location evidence="9">Cell inner membrane</location>
        <topology evidence="9">Peripheral membrane protein</topology>
    </subcellularLocation>
</comment>
<accession>A0A368DSJ4</accession>
<dbReference type="PANTHER" id="PTHR43869">
    <property type="entry name" value="GLYCINE BETAINE/PROLINE BETAINE TRANSPORT SYSTEM ATP-BINDING PROTEIN PROV"/>
    <property type="match status" value="1"/>
</dbReference>
<comment type="subunit">
    <text evidence="7">The complex is probably composed of two ATP-binding proteins (TmoW), two transmembrane proteins (TmoV) and a solute-binding protein (TmoX).</text>
</comment>
<comment type="subunit">
    <text evidence="9">The complex is probably composed of two ATP-binding proteins, two transmembrane proteins and a solute-binding protein.</text>
</comment>
<keyword evidence="8" id="KW-0129">CBS domain</keyword>
<dbReference type="GO" id="GO:0016887">
    <property type="term" value="F:ATP hydrolysis activity"/>
    <property type="evidence" value="ECO:0007669"/>
    <property type="project" value="UniProtKB-UniRule"/>
</dbReference>
<dbReference type="Pfam" id="PF00005">
    <property type="entry name" value="ABC_tran"/>
    <property type="match status" value="1"/>
</dbReference>
<dbReference type="SMART" id="SM00382">
    <property type="entry name" value="AAA"/>
    <property type="match status" value="1"/>
</dbReference>
<protein>
    <recommendedName>
        <fullName evidence="9">Quaternary amine transport ATP-binding protein</fullName>
        <ecNumber evidence="9">7.6.2.9</ecNumber>
    </recommendedName>
</protein>
<keyword evidence="4 9" id="KW-0067">ATP-binding</keyword>
<evidence type="ECO:0000256" key="9">
    <source>
        <dbReference type="RuleBase" id="RU369116"/>
    </source>
</evidence>
<dbReference type="SUPFAM" id="SSF54631">
    <property type="entry name" value="CBS-domain pair"/>
    <property type="match status" value="1"/>
</dbReference>
<feature type="domain" description="CBS" evidence="11">
    <location>
        <begin position="282"/>
        <end position="344"/>
    </location>
</feature>
<dbReference type="NCBIfam" id="TIGR01186">
    <property type="entry name" value="proV"/>
    <property type="match status" value="1"/>
</dbReference>
<comment type="caution">
    <text evidence="12">The sequence shown here is derived from an EMBL/GenBank/DDBJ whole genome shotgun (WGS) entry which is preliminary data.</text>
</comment>
<keyword evidence="2 9" id="KW-0813">Transport</keyword>
<evidence type="ECO:0000256" key="8">
    <source>
        <dbReference type="PROSITE-ProRule" id="PRU00703"/>
    </source>
</evidence>
<proteinExistence type="inferred from homology"/>
<dbReference type="PANTHER" id="PTHR43869:SF1">
    <property type="entry name" value="GLYCINE BETAINE_PROLINE BETAINE TRANSPORT SYSTEM ATP-BINDING PROTEIN PROV"/>
    <property type="match status" value="1"/>
</dbReference>
<evidence type="ECO:0000256" key="1">
    <source>
        <dbReference type="ARBA" id="ARBA00005417"/>
    </source>
</evidence>
<evidence type="ECO:0000256" key="6">
    <source>
        <dbReference type="ARBA" id="ARBA00051811"/>
    </source>
</evidence>
<dbReference type="GO" id="GO:0006865">
    <property type="term" value="P:amino acid transport"/>
    <property type="evidence" value="ECO:0007669"/>
    <property type="project" value="UniProtKB-UniRule"/>
</dbReference>
<evidence type="ECO:0000313" key="12">
    <source>
        <dbReference type="EMBL" id="RCL74181.1"/>
    </source>
</evidence>
<dbReference type="SUPFAM" id="SSF52540">
    <property type="entry name" value="P-loop containing nucleoside triphosphate hydrolases"/>
    <property type="match status" value="1"/>
</dbReference>
<evidence type="ECO:0000256" key="5">
    <source>
        <dbReference type="ARBA" id="ARBA00022970"/>
    </source>
</evidence>
<dbReference type="Gene3D" id="3.40.50.300">
    <property type="entry name" value="P-loop containing nucleotide triphosphate hydrolases"/>
    <property type="match status" value="1"/>
</dbReference>
<dbReference type="GO" id="GO:0031460">
    <property type="term" value="P:glycine betaine transport"/>
    <property type="evidence" value="ECO:0007669"/>
    <property type="project" value="InterPro"/>
</dbReference>
<keyword evidence="9" id="KW-1003">Cell membrane</keyword>
<dbReference type="InterPro" id="IPR000644">
    <property type="entry name" value="CBS_dom"/>
</dbReference>
<dbReference type="InterPro" id="IPR005892">
    <property type="entry name" value="Gly-betaine_transp_ATP-bd"/>
</dbReference>
<evidence type="ECO:0000256" key="7">
    <source>
        <dbReference type="ARBA" id="ARBA00061968"/>
    </source>
</evidence>
<comment type="catalytic activity">
    <reaction evidence="6">
        <text>a quaternary ammonium(out) + ATP + H2O = a quaternary ammonium(in) + ADP + phosphate + H(+)</text>
        <dbReference type="Rhea" id="RHEA:11036"/>
        <dbReference type="ChEBI" id="CHEBI:15377"/>
        <dbReference type="ChEBI" id="CHEBI:15378"/>
        <dbReference type="ChEBI" id="CHEBI:30616"/>
        <dbReference type="ChEBI" id="CHEBI:35267"/>
        <dbReference type="ChEBI" id="CHEBI:43474"/>
        <dbReference type="ChEBI" id="CHEBI:456216"/>
        <dbReference type="EC" id="7.6.2.9"/>
    </reaction>
    <physiologicalReaction direction="left-to-right" evidence="6">
        <dbReference type="Rhea" id="RHEA:11037"/>
    </physiologicalReaction>
</comment>
<dbReference type="PROSITE" id="PS00211">
    <property type="entry name" value="ABC_TRANSPORTER_1"/>
    <property type="match status" value="1"/>
</dbReference>
<name>A0A368DSJ4_9PROT</name>
<evidence type="ECO:0000256" key="4">
    <source>
        <dbReference type="ARBA" id="ARBA00022840"/>
    </source>
</evidence>
<dbReference type="Gene3D" id="3.10.580.10">
    <property type="entry name" value="CBS-domain"/>
    <property type="match status" value="1"/>
</dbReference>
<dbReference type="Pfam" id="PF00571">
    <property type="entry name" value="CBS"/>
    <property type="match status" value="1"/>
</dbReference>
<evidence type="ECO:0000259" key="10">
    <source>
        <dbReference type="PROSITE" id="PS50893"/>
    </source>
</evidence>
<dbReference type="GO" id="GO:0006970">
    <property type="term" value="P:response to osmotic stress"/>
    <property type="evidence" value="ECO:0007669"/>
    <property type="project" value="UniProtKB-ARBA"/>
</dbReference>
<evidence type="ECO:0000313" key="13">
    <source>
        <dbReference type="Proteomes" id="UP000253570"/>
    </source>
</evidence>
<feature type="domain" description="ABC transporter" evidence="10">
    <location>
        <begin position="26"/>
        <end position="267"/>
    </location>
</feature>
<dbReference type="InterPro" id="IPR003593">
    <property type="entry name" value="AAA+_ATPase"/>
</dbReference>
<dbReference type="InterPro" id="IPR003439">
    <property type="entry name" value="ABC_transporter-like_ATP-bd"/>
</dbReference>
<reference evidence="12 13" key="1">
    <citation type="journal article" date="2018" name="Microbiome">
        <title>Fine metagenomic profile of the Mediterranean stratified and mixed water columns revealed by assembly and recruitment.</title>
        <authorList>
            <person name="Haro-Moreno J.M."/>
            <person name="Lopez-Perez M."/>
            <person name="De La Torre J.R."/>
            <person name="Picazo A."/>
            <person name="Camacho A."/>
            <person name="Rodriguez-Valera F."/>
        </authorList>
    </citation>
    <scope>NUCLEOTIDE SEQUENCE [LARGE SCALE GENOMIC DNA]</scope>
    <source>
        <strain evidence="12">MED-G57</strain>
    </source>
</reference>
<evidence type="ECO:0000256" key="3">
    <source>
        <dbReference type="ARBA" id="ARBA00022741"/>
    </source>
</evidence>
<dbReference type="InterPro" id="IPR051921">
    <property type="entry name" value="ABC_osmolyte_uptake_ATP-bind"/>
</dbReference>